<organism evidence="1 2">
    <name type="scientific">Parelaphostrongylus tenuis</name>
    <name type="common">Meningeal worm</name>
    <dbReference type="NCBI Taxonomy" id="148309"/>
    <lineage>
        <taxon>Eukaryota</taxon>
        <taxon>Metazoa</taxon>
        <taxon>Ecdysozoa</taxon>
        <taxon>Nematoda</taxon>
        <taxon>Chromadorea</taxon>
        <taxon>Rhabditida</taxon>
        <taxon>Rhabditina</taxon>
        <taxon>Rhabditomorpha</taxon>
        <taxon>Strongyloidea</taxon>
        <taxon>Metastrongylidae</taxon>
        <taxon>Parelaphostrongylus</taxon>
    </lineage>
</organism>
<dbReference type="Proteomes" id="UP001196413">
    <property type="component" value="Unassembled WGS sequence"/>
</dbReference>
<dbReference type="AlphaFoldDB" id="A0AAD5MNL9"/>
<dbReference type="EMBL" id="JAHQIW010003542">
    <property type="protein sequence ID" value="KAJ1359073.1"/>
    <property type="molecule type" value="Genomic_DNA"/>
</dbReference>
<keyword evidence="2" id="KW-1185">Reference proteome</keyword>
<comment type="caution">
    <text evidence="1">The sequence shown here is derived from an EMBL/GenBank/DDBJ whole genome shotgun (WGS) entry which is preliminary data.</text>
</comment>
<accession>A0AAD5MNL9</accession>
<name>A0AAD5MNL9_PARTN</name>
<gene>
    <name evidence="1" type="ORF">KIN20_017701</name>
</gene>
<sequence length="76" mass="9097">MSTLFNVQVTLWEGHLNIEQRLAPRRESPVLSRGPSAYYRYVDDWKLQPILYRCYLQGFAALQKEFFLSRLRQFLA</sequence>
<reference evidence="1" key="1">
    <citation type="submission" date="2021-06" db="EMBL/GenBank/DDBJ databases">
        <title>Parelaphostrongylus tenuis whole genome reference sequence.</title>
        <authorList>
            <person name="Garwood T.J."/>
            <person name="Larsen P.A."/>
            <person name="Fountain-Jones N.M."/>
            <person name="Garbe J.R."/>
            <person name="Macchietto M.G."/>
            <person name="Kania S.A."/>
            <person name="Gerhold R.W."/>
            <person name="Richards J.E."/>
            <person name="Wolf T.M."/>
        </authorList>
    </citation>
    <scope>NUCLEOTIDE SEQUENCE</scope>
    <source>
        <strain evidence="1">MNPRO001-30</strain>
        <tissue evidence="1">Meninges</tissue>
    </source>
</reference>
<evidence type="ECO:0000313" key="2">
    <source>
        <dbReference type="Proteomes" id="UP001196413"/>
    </source>
</evidence>
<proteinExistence type="predicted"/>
<protein>
    <submittedName>
        <fullName evidence="1">Uncharacterized protein</fullName>
    </submittedName>
</protein>
<evidence type="ECO:0000313" key="1">
    <source>
        <dbReference type="EMBL" id="KAJ1359073.1"/>
    </source>
</evidence>